<evidence type="ECO:0000313" key="3">
    <source>
        <dbReference type="EMBL" id="SBS98042.1"/>
    </source>
</evidence>
<feature type="domain" description="Spindle assembly abnormal protein 6 N-terminal" evidence="1">
    <location>
        <begin position="33"/>
        <end position="182"/>
    </location>
</feature>
<dbReference type="InterPro" id="IPR038558">
    <property type="entry name" value="SAS-6_N_sf"/>
</dbReference>
<evidence type="ECO:0000313" key="4">
    <source>
        <dbReference type="Proteomes" id="UP000078546"/>
    </source>
</evidence>
<reference evidence="4 5" key="1">
    <citation type="submission" date="2016-05" db="EMBL/GenBank/DDBJ databases">
        <authorList>
            <person name="Naeem Raeece"/>
        </authorList>
    </citation>
    <scope>NUCLEOTIDE SEQUENCE [LARGE SCALE GENOMIC DNA]</scope>
</reference>
<dbReference type="EMBL" id="FLQV01000782">
    <property type="protein sequence ID" value="SBS98042.1"/>
    <property type="molecule type" value="Genomic_DNA"/>
</dbReference>
<dbReference type="PANTHER" id="PTHR34230:SF2">
    <property type="entry name" value="SPINDLE ASSEMBLY ABNORMAL PROTEIN 6 N-TERMINAL DOMAIN-CONTAINING PROTEIN"/>
    <property type="match status" value="1"/>
</dbReference>
<proteinExistence type="predicted"/>
<evidence type="ECO:0000313" key="5">
    <source>
        <dbReference type="Proteomes" id="UP000078560"/>
    </source>
</evidence>
<evidence type="ECO:0000313" key="2">
    <source>
        <dbReference type="EMBL" id="SBS88117.1"/>
    </source>
</evidence>
<name>A0A1A8W8U0_PLAOA</name>
<evidence type="ECO:0000259" key="1">
    <source>
        <dbReference type="Pfam" id="PF16531"/>
    </source>
</evidence>
<accession>A0A1A8W8U0</accession>
<dbReference type="InterPro" id="IPR032396">
    <property type="entry name" value="SAS-6_N"/>
</dbReference>
<protein>
    <recommendedName>
        <fullName evidence="1">Spindle assembly abnormal protein 6 N-terminal domain-containing protein</fullName>
    </recommendedName>
</protein>
<reference evidence="2" key="2">
    <citation type="submission" date="2016-05" db="EMBL/GenBank/DDBJ databases">
        <authorList>
            <person name="Lavstsen T."/>
            <person name="Jespersen J.S."/>
        </authorList>
    </citation>
    <scope>NUCLEOTIDE SEQUENCE [LARGE SCALE GENOMIC DNA]</scope>
</reference>
<gene>
    <name evidence="3" type="ORF">POVCU1_043020</name>
    <name evidence="2" type="ORF">POVCU2_0046500</name>
</gene>
<dbReference type="PANTHER" id="PTHR34230">
    <property type="entry name" value="ASSEMBLY ABNORMAL PROTEIN 6, PUTATIVE-RELATED"/>
    <property type="match status" value="1"/>
</dbReference>
<sequence>MNKNEVNDFLCQFDFSPLEELDPSLVQGYCIRYRKEVPFEIRVAESDNIPPEIGSLENITVKLLVLVRQKSRNGIHGYEHFPLQGEEVNARRVKMELTSESDIFFHFTQTVDQRTFENMQNKQKLMIDFSEYLQVLIKMFNSCIREPQSYLAVFTLKLNGKAQLDFIKNMEYKFIELLTCEFIQSSEDAIRENIMYRYTVVKSKNAIMSKRLRDVSLLIKSKNPSLLLQLQKTASRQMELAIGKKSNKIMFNSKWV</sequence>
<dbReference type="Gene3D" id="2.170.210.20">
    <property type="entry name" value="Spindle assembly abnormal protein 6, N-terminal domain"/>
    <property type="match status" value="1"/>
</dbReference>
<dbReference type="CDD" id="cd10142">
    <property type="entry name" value="HD_SAS6_N"/>
    <property type="match status" value="1"/>
</dbReference>
<dbReference type="Pfam" id="PF16531">
    <property type="entry name" value="SAS-6_N"/>
    <property type="match status" value="1"/>
</dbReference>
<organism evidence="2 5">
    <name type="scientific">Plasmodium ovale curtisi</name>
    <dbReference type="NCBI Taxonomy" id="864141"/>
    <lineage>
        <taxon>Eukaryota</taxon>
        <taxon>Sar</taxon>
        <taxon>Alveolata</taxon>
        <taxon>Apicomplexa</taxon>
        <taxon>Aconoidasida</taxon>
        <taxon>Haemosporida</taxon>
        <taxon>Plasmodiidae</taxon>
        <taxon>Plasmodium</taxon>
        <taxon>Plasmodium (Plasmodium)</taxon>
    </lineage>
</organism>
<dbReference type="Proteomes" id="UP000078546">
    <property type="component" value="Unassembled WGS sequence"/>
</dbReference>
<dbReference type="Proteomes" id="UP000078560">
    <property type="component" value="Unassembled WGS sequence"/>
</dbReference>
<dbReference type="EMBL" id="FLQU01000612">
    <property type="protein sequence ID" value="SBS88117.1"/>
    <property type="molecule type" value="Genomic_DNA"/>
</dbReference>
<dbReference type="AlphaFoldDB" id="A0A1A8W8U0"/>